<evidence type="ECO:0000256" key="2">
    <source>
        <dbReference type="SAM" id="Phobius"/>
    </source>
</evidence>
<dbReference type="Gene3D" id="6.10.140.1340">
    <property type="match status" value="1"/>
</dbReference>
<sequence>MTNASAPKTVDSHGLSERLNSANPPRLLDVRTPAEFETAHIPGSYNVPLDQLREHRSEISKTALAGDSNEWVLVCRSGQRAAQAEEALRQQGLPNVHILDGGIVDWETKGFNVNRGAAKWDLERQVRLVAGSIVLTSVLGSIAAPKLKWLAGAIGGGLTFAALSNTCAMGMLLSKLPYNRGASCDVQKVVCQLSGDRGK</sequence>
<feature type="region of interest" description="Disordered" evidence="1">
    <location>
        <begin position="1"/>
        <end position="26"/>
    </location>
</feature>
<proteinExistence type="predicted"/>
<reference evidence="4 5" key="1">
    <citation type="submission" date="2023-04" db="EMBL/GenBank/DDBJ databases">
        <title>Forest soil microbial communities from Buena Vista Peninsula, Colon Province, Panama.</title>
        <authorList>
            <person name="Bouskill N."/>
        </authorList>
    </citation>
    <scope>NUCLEOTIDE SEQUENCE [LARGE SCALE GENOMIC DNA]</scope>
    <source>
        <strain evidence="4 5">AC80</strain>
    </source>
</reference>
<dbReference type="CDD" id="cd00158">
    <property type="entry name" value="RHOD"/>
    <property type="match status" value="1"/>
</dbReference>
<dbReference type="Pfam" id="PF11127">
    <property type="entry name" value="YgaP-like_TM"/>
    <property type="match status" value="1"/>
</dbReference>
<feature type="transmembrane region" description="Helical" evidence="2">
    <location>
        <begin position="126"/>
        <end position="144"/>
    </location>
</feature>
<dbReference type="EMBL" id="JARXVE010000001">
    <property type="protein sequence ID" value="MDH6193590.1"/>
    <property type="molecule type" value="Genomic_DNA"/>
</dbReference>
<dbReference type="InterPro" id="IPR001763">
    <property type="entry name" value="Rhodanese-like_dom"/>
</dbReference>
<dbReference type="RefSeq" id="WP_280830287.1">
    <property type="nucleotide sequence ID" value="NZ_JARXVE010000001.1"/>
</dbReference>
<evidence type="ECO:0000313" key="4">
    <source>
        <dbReference type="EMBL" id="MDH6193590.1"/>
    </source>
</evidence>
<keyword evidence="2" id="KW-0472">Membrane</keyword>
<dbReference type="Pfam" id="PF00581">
    <property type="entry name" value="Rhodanese"/>
    <property type="match status" value="1"/>
</dbReference>
<dbReference type="SMART" id="SM00450">
    <property type="entry name" value="RHOD"/>
    <property type="match status" value="1"/>
</dbReference>
<dbReference type="InterPro" id="IPR050229">
    <property type="entry name" value="GlpE_sulfurtransferase"/>
</dbReference>
<gene>
    <name evidence="4" type="ORF">M2272_000211</name>
</gene>
<dbReference type="PROSITE" id="PS50206">
    <property type="entry name" value="RHODANESE_3"/>
    <property type="match status" value="1"/>
</dbReference>
<evidence type="ECO:0000313" key="5">
    <source>
        <dbReference type="Proteomes" id="UP001160130"/>
    </source>
</evidence>
<keyword evidence="2" id="KW-1133">Transmembrane helix</keyword>
<evidence type="ECO:0000256" key="1">
    <source>
        <dbReference type="SAM" id="MobiDB-lite"/>
    </source>
</evidence>
<dbReference type="PANTHER" id="PTHR43031:SF1">
    <property type="entry name" value="PYRIDINE NUCLEOTIDE-DISULPHIDE OXIDOREDUCTASE"/>
    <property type="match status" value="1"/>
</dbReference>
<dbReference type="InterPro" id="IPR036873">
    <property type="entry name" value="Rhodanese-like_dom_sf"/>
</dbReference>
<keyword evidence="2" id="KW-0812">Transmembrane</keyword>
<dbReference type="InterPro" id="IPR021309">
    <property type="entry name" value="YgaP-like_TM"/>
</dbReference>
<feature type="transmembrane region" description="Helical" evidence="2">
    <location>
        <begin position="150"/>
        <end position="173"/>
    </location>
</feature>
<dbReference type="Proteomes" id="UP001160130">
    <property type="component" value="Unassembled WGS sequence"/>
</dbReference>
<dbReference type="Gene3D" id="3.40.250.10">
    <property type="entry name" value="Rhodanese-like domain"/>
    <property type="match status" value="1"/>
</dbReference>
<keyword evidence="5" id="KW-1185">Reference proteome</keyword>
<feature type="domain" description="Rhodanese" evidence="3">
    <location>
        <begin position="21"/>
        <end position="115"/>
    </location>
</feature>
<protein>
    <submittedName>
        <fullName evidence="4">Rhodanese-related sulfurtransferase</fullName>
    </submittedName>
</protein>
<name>A0ABT6KS75_9MYCO</name>
<evidence type="ECO:0000259" key="3">
    <source>
        <dbReference type="PROSITE" id="PS50206"/>
    </source>
</evidence>
<comment type="caution">
    <text evidence="4">The sequence shown here is derived from an EMBL/GenBank/DDBJ whole genome shotgun (WGS) entry which is preliminary data.</text>
</comment>
<dbReference type="PANTHER" id="PTHR43031">
    <property type="entry name" value="FAD-DEPENDENT OXIDOREDUCTASE"/>
    <property type="match status" value="1"/>
</dbReference>
<accession>A0ABT6KS75</accession>
<dbReference type="SUPFAM" id="SSF52821">
    <property type="entry name" value="Rhodanese/Cell cycle control phosphatase"/>
    <property type="match status" value="1"/>
</dbReference>
<organism evidence="4 5">
    <name type="scientific">Mycolicibacterium frederiksbergense</name>
    <dbReference type="NCBI Taxonomy" id="117567"/>
    <lineage>
        <taxon>Bacteria</taxon>
        <taxon>Bacillati</taxon>
        <taxon>Actinomycetota</taxon>
        <taxon>Actinomycetes</taxon>
        <taxon>Mycobacteriales</taxon>
        <taxon>Mycobacteriaceae</taxon>
        <taxon>Mycolicibacterium</taxon>
    </lineage>
</organism>